<name>A0A6N7EKL8_9MICO</name>
<dbReference type="InterPro" id="IPR027473">
    <property type="entry name" value="L-asparaginase_C"/>
</dbReference>
<dbReference type="GO" id="GO:0004067">
    <property type="term" value="F:asparaginase activity"/>
    <property type="evidence" value="ECO:0007669"/>
    <property type="project" value="UniProtKB-UniRule"/>
</dbReference>
<dbReference type="InterPro" id="IPR027474">
    <property type="entry name" value="L-asparaginase_N"/>
</dbReference>
<dbReference type="Pfam" id="PF00710">
    <property type="entry name" value="Asparaginase"/>
    <property type="match status" value="1"/>
</dbReference>
<dbReference type="OrthoDB" id="9788068at2"/>
<dbReference type="InterPro" id="IPR036152">
    <property type="entry name" value="Asp/glu_Ase-like_sf"/>
</dbReference>
<gene>
    <name evidence="7" type="ORF">GB881_11365</name>
</gene>
<comment type="similarity">
    <text evidence="1">Belongs to the asparaginase 1 family.</text>
</comment>
<evidence type="ECO:0000259" key="5">
    <source>
        <dbReference type="Pfam" id="PF00710"/>
    </source>
</evidence>
<evidence type="ECO:0000256" key="2">
    <source>
        <dbReference type="ARBA" id="ARBA00022801"/>
    </source>
</evidence>
<dbReference type="Gene3D" id="3.40.50.40">
    <property type="match status" value="1"/>
</dbReference>
<dbReference type="PANTHER" id="PTHR11707:SF28">
    <property type="entry name" value="60 KDA LYSOPHOSPHOLIPASE"/>
    <property type="match status" value="1"/>
</dbReference>
<dbReference type="GO" id="GO:0006528">
    <property type="term" value="P:asparagine metabolic process"/>
    <property type="evidence" value="ECO:0007669"/>
    <property type="project" value="InterPro"/>
</dbReference>
<dbReference type="PIRSF" id="PIRSF500176">
    <property type="entry name" value="L_ASNase"/>
    <property type="match status" value="1"/>
</dbReference>
<comment type="caution">
    <text evidence="7">The sequence shown here is derived from an EMBL/GenBank/DDBJ whole genome shotgun (WGS) entry which is preliminary data.</text>
</comment>
<feature type="domain" description="Asparaginase/glutaminase C-terminal" evidence="6">
    <location>
        <begin position="195"/>
        <end position="310"/>
    </location>
</feature>
<evidence type="ECO:0000256" key="1">
    <source>
        <dbReference type="ARBA" id="ARBA00010518"/>
    </source>
</evidence>
<dbReference type="InterPro" id="IPR037152">
    <property type="entry name" value="L-asparaginase_N_sf"/>
</dbReference>
<dbReference type="PRINTS" id="PR00139">
    <property type="entry name" value="ASNGLNASE"/>
</dbReference>
<dbReference type="Pfam" id="PF17763">
    <property type="entry name" value="Asparaginase_C"/>
    <property type="match status" value="1"/>
</dbReference>
<organism evidence="7 8">
    <name type="scientific">Georgenia subflava</name>
    <dbReference type="NCBI Taxonomy" id="1622177"/>
    <lineage>
        <taxon>Bacteria</taxon>
        <taxon>Bacillati</taxon>
        <taxon>Actinomycetota</taxon>
        <taxon>Actinomycetes</taxon>
        <taxon>Micrococcales</taxon>
        <taxon>Bogoriellaceae</taxon>
        <taxon>Georgenia</taxon>
    </lineage>
</organism>
<evidence type="ECO:0000313" key="7">
    <source>
        <dbReference type="EMBL" id="MPV37628.1"/>
    </source>
</evidence>
<dbReference type="InterPro" id="IPR004550">
    <property type="entry name" value="AsnASE_II"/>
</dbReference>
<keyword evidence="8" id="KW-1185">Reference proteome</keyword>
<evidence type="ECO:0000256" key="4">
    <source>
        <dbReference type="PROSITE-ProRule" id="PRU10100"/>
    </source>
</evidence>
<protein>
    <submittedName>
        <fullName evidence="7">L-asparaginase</fullName>
    </submittedName>
</protein>
<dbReference type="PROSITE" id="PS51732">
    <property type="entry name" value="ASN_GLN_ASE_3"/>
    <property type="match status" value="1"/>
</dbReference>
<keyword evidence="2" id="KW-0378">Hydrolase</keyword>
<dbReference type="CDD" id="cd08964">
    <property type="entry name" value="L-asparaginase_II"/>
    <property type="match status" value="1"/>
</dbReference>
<evidence type="ECO:0000313" key="8">
    <source>
        <dbReference type="Proteomes" id="UP000437709"/>
    </source>
</evidence>
<dbReference type="PANTHER" id="PTHR11707">
    <property type="entry name" value="L-ASPARAGINASE"/>
    <property type="match status" value="1"/>
</dbReference>
<feature type="domain" description="L-asparaginase N-terminal" evidence="5">
    <location>
        <begin position="2"/>
        <end position="169"/>
    </location>
</feature>
<dbReference type="SMART" id="SM00870">
    <property type="entry name" value="Asparaginase"/>
    <property type="match status" value="1"/>
</dbReference>
<reference evidence="7 8" key="1">
    <citation type="submission" date="2019-10" db="EMBL/GenBank/DDBJ databases">
        <title>Georgenia wutianyii sp. nov. and Georgenia yuyongxinii sp. nov. isolated from plateau pika (Ochotona curzoniae) in the Qinghai-Tibet plateau of China.</title>
        <authorList>
            <person name="Tian Z."/>
        </authorList>
    </citation>
    <scope>NUCLEOTIDE SEQUENCE [LARGE SCALE GENOMIC DNA]</scope>
    <source>
        <strain evidence="7 8">JCM 19765</strain>
    </source>
</reference>
<evidence type="ECO:0000259" key="6">
    <source>
        <dbReference type="Pfam" id="PF17763"/>
    </source>
</evidence>
<dbReference type="Gene3D" id="3.40.50.1170">
    <property type="entry name" value="L-asparaginase, N-terminal domain"/>
    <property type="match status" value="1"/>
</dbReference>
<dbReference type="PIRSF" id="PIRSF001220">
    <property type="entry name" value="L-ASNase_gatD"/>
    <property type="match status" value="1"/>
</dbReference>
<proteinExistence type="inferred from homology"/>
<dbReference type="PROSITE" id="PS00917">
    <property type="entry name" value="ASN_GLN_ASE_2"/>
    <property type="match status" value="1"/>
</dbReference>
<feature type="active site" evidence="4">
    <location>
        <position position="74"/>
    </location>
</feature>
<dbReference type="EMBL" id="WHPC01000043">
    <property type="protein sequence ID" value="MPV37628.1"/>
    <property type="molecule type" value="Genomic_DNA"/>
</dbReference>
<feature type="binding site" evidence="3">
    <location>
        <begin position="74"/>
        <end position="75"/>
    </location>
    <ligand>
        <name>substrate</name>
    </ligand>
</feature>
<dbReference type="InterPro" id="IPR040919">
    <property type="entry name" value="Asparaginase_C"/>
</dbReference>
<dbReference type="Proteomes" id="UP000437709">
    <property type="component" value="Unassembled WGS sequence"/>
</dbReference>
<evidence type="ECO:0000256" key="3">
    <source>
        <dbReference type="PIRSR" id="PIRSR001220-2"/>
    </source>
</evidence>
<dbReference type="SUPFAM" id="SSF53774">
    <property type="entry name" value="Glutaminase/Asparaginase"/>
    <property type="match status" value="1"/>
</dbReference>
<dbReference type="InterPro" id="IPR027475">
    <property type="entry name" value="Asparaginase/glutaminase_AS2"/>
</dbReference>
<feature type="binding site" evidence="3">
    <location>
        <position position="42"/>
    </location>
    <ligand>
        <name>substrate</name>
    </ligand>
</feature>
<accession>A0A6N7EKL8</accession>
<dbReference type="AlphaFoldDB" id="A0A6N7EKL8"/>
<dbReference type="InterPro" id="IPR006034">
    <property type="entry name" value="Asparaginase/glutaminase-like"/>
</dbReference>
<sequence>MTPARSGEGVTPHLDAATLVAVVPGLTEMADVTAETLQRLPSASLLPEHLVAALGWARTQVADGAAGVVLTHGTDTMEESAYLLDLLWDRPEPLVLTGAMRPPLVAGADGPANVLAAVTVAVSEGARGLGVLVVMDDSAHLAAAVTKTRATGTGAFASPGGGAVGRVVESEYVPGLVPARSRPPALPQPSRTAVRVALLEPGIGDDGGVVDLVVEAGYDGLVLAGSGAGHVPEPVADAVGRAVLRLPVVVGSRTGSGTTATRTYGYAGSEVDLLARGAVMAGPLSPRKARVLLWTLLAGGADGAAVRAEFRRRGGAAGD</sequence>